<organism evidence="1">
    <name type="scientific">marine metagenome</name>
    <dbReference type="NCBI Taxonomy" id="408172"/>
    <lineage>
        <taxon>unclassified sequences</taxon>
        <taxon>metagenomes</taxon>
        <taxon>ecological metagenomes</taxon>
    </lineage>
</organism>
<name>A0A383CKZ3_9ZZZZ</name>
<proteinExistence type="predicted"/>
<accession>A0A383CKZ3</accession>
<evidence type="ECO:0000313" key="1">
    <source>
        <dbReference type="EMBL" id="SVE32804.1"/>
    </source>
</evidence>
<gene>
    <name evidence="1" type="ORF">METZ01_LOCUS485658</name>
</gene>
<dbReference type="AlphaFoldDB" id="A0A383CKZ3"/>
<dbReference type="EMBL" id="UINC01209683">
    <property type="protein sequence ID" value="SVE32804.1"/>
    <property type="molecule type" value="Genomic_DNA"/>
</dbReference>
<protein>
    <submittedName>
        <fullName evidence="1">Uncharacterized protein</fullName>
    </submittedName>
</protein>
<reference evidence="1" key="1">
    <citation type="submission" date="2018-05" db="EMBL/GenBank/DDBJ databases">
        <authorList>
            <person name="Lanie J.A."/>
            <person name="Ng W.-L."/>
            <person name="Kazmierczak K.M."/>
            <person name="Andrzejewski T.M."/>
            <person name="Davidsen T.M."/>
            <person name="Wayne K.J."/>
            <person name="Tettelin H."/>
            <person name="Glass J.I."/>
            <person name="Rusch D."/>
            <person name="Podicherti R."/>
            <person name="Tsui H.-C.T."/>
            <person name="Winkler M.E."/>
        </authorList>
    </citation>
    <scope>NUCLEOTIDE SEQUENCE</scope>
</reference>
<sequence length="40" mass="4527">MYVFFLQAAAVEVVVRADGQDRSGTEFLVESAFGRFPFRL</sequence>